<feature type="binding site" evidence="12">
    <location>
        <position position="153"/>
    </location>
    <ligand>
        <name>Mg(2+)</name>
        <dbReference type="ChEBI" id="CHEBI:18420"/>
        <label>2</label>
    </ligand>
</feature>
<dbReference type="GeneID" id="300132549"/>
<keyword evidence="8 12" id="KW-0460">Magnesium</keyword>
<comment type="catalytic activity">
    <reaction evidence="12 13">
        <text>D-ribulose 5-phosphate = (2S)-2-hydroxy-3-oxobutyl phosphate + formate + H(+)</text>
        <dbReference type="Rhea" id="RHEA:18457"/>
        <dbReference type="ChEBI" id="CHEBI:15378"/>
        <dbReference type="ChEBI" id="CHEBI:15740"/>
        <dbReference type="ChEBI" id="CHEBI:58121"/>
        <dbReference type="ChEBI" id="CHEBI:58830"/>
        <dbReference type="EC" id="4.1.99.12"/>
    </reaction>
</comment>
<dbReference type="RefSeq" id="WP_115248737.1">
    <property type="nucleotide sequence ID" value="NZ_JBMMEL010000008.1"/>
</dbReference>
<evidence type="ECO:0000256" key="11">
    <source>
        <dbReference type="ARBA" id="ARBA00060730"/>
    </source>
</evidence>
<evidence type="ECO:0000256" key="3">
    <source>
        <dbReference type="ARBA" id="ARBA00011738"/>
    </source>
</evidence>
<dbReference type="GO" id="GO:0030145">
    <property type="term" value="F:manganese ion binding"/>
    <property type="evidence" value="ECO:0007669"/>
    <property type="project" value="UniProtKB-UniRule"/>
</dbReference>
<evidence type="ECO:0000256" key="10">
    <source>
        <dbReference type="ARBA" id="ARBA00023239"/>
    </source>
</evidence>
<comment type="cofactor">
    <cofactor evidence="12 13">
        <name>Mg(2+)</name>
        <dbReference type="ChEBI" id="CHEBI:18420"/>
    </cofactor>
    <cofactor evidence="12 13">
        <name>Mn(2+)</name>
        <dbReference type="ChEBI" id="CHEBI:29035"/>
    </cofactor>
    <text evidence="12 13">Binds 2 divalent metal cations per subunit. Magnesium or manganese.</text>
</comment>
<feature type="binding site" evidence="12">
    <location>
        <begin position="37"/>
        <end position="38"/>
    </location>
    <ligand>
        <name>D-ribulose 5-phosphate</name>
        <dbReference type="ChEBI" id="CHEBI:58121"/>
    </ligand>
</feature>
<dbReference type="Proteomes" id="UP000255098">
    <property type="component" value="Unassembled WGS sequence"/>
</dbReference>
<evidence type="ECO:0000256" key="1">
    <source>
        <dbReference type="ARBA" id="ARBA00002284"/>
    </source>
</evidence>
<accession>A0A379ANR5</accession>
<organism evidence="14 15">
    <name type="scientific">Avibacterium avium</name>
    <name type="common">Pasteurella avium</name>
    <dbReference type="NCBI Taxonomy" id="751"/>
    <lineage>
        <taxon>Bacteria</taxon>
        <taxon>Pseudomonadati</taxon>
        <taxon>Pseudomonadota</taxon>
        <taxon>Gammaproteobacteria</taxon>
        <taxon>Pasteurellales</taxon>
        <taxon>Pasteurellaceae</taxon>
        <taxon>Avibacterium</taxon>
    </lineage>
</organism>
<dbReference type="AlphaFoldDB" id="A0A379ANR5"/>
<dbReference type="InterPro" id="IPR017945">
    <property type="entry name" value="DHBP_synth_RibB-like_a/b_dom"/>
</dbReference>
<dbReference type="EMBL" id="UGSP01000001">
    <property type="protein sequence ID" value="SUB23327.1"/>
    <property type="molecule type" value="Genomic_DNA"/>
</dbReference>
<dbReference type="EC" id="4.1.99.12" evidence="4 12"/>
<feature type="site" description="Essential for catalytic activity" evidence="12">
    <location>
        <position position="174"/>
    </location>
</feature>
<comment type="pathway">
    <text evidence="2 12 13">Cofactor biosynthesis; riboflavin biosynthesis; 2-hydroxy-3-oxobutyl phosphate from D-ribulose 5-phosphate: step 1/1.</text>
</comment>
<feature type="binding site" evidence="12">
    <location>
        <position position="38"/>
    </location>
    <ligand>
        <name>Mg(2+)</name>
        <dbReference type="ChEBI" id="CHEBI:18420"/>
        <label>2</label>
    </ligand>
</feature>
<evidence type="ECO:0000256" key="8">
    <source>
        <dbReference type="ARBA" id="ARBA00022842"/>
    </source>
</evidence>
<evidence type="ECO:0000256" key="4">
    <source>
        <dbReference type="ARBA" id="ARBA00012153"/>
    </source>
</evidence>
<dbReference type="FunFam" id="3.90.870.10:FF:000002">
    <property type="entry name" value="3,4-dihydroxy-2-butanone 4-phosphate synthase"/>
    <property type="match status" value="1"/>
</dbReference>
<dbReference type="NCBIfam" id="TIGR00506">
    <property type="entry name" value="ribB"/>
    <property type="match status" value="1"/>
</dbReference>
<name>A0A379ANR5_AVIAV</name>
<keyword evidence="10 12" id="KW-0456">Lyase</keyword>
<comment type="subunit">
    <text evidence="3 12 13">Homodimer.</text>
</comment>
<comment type="similarity">
    <text evidence="11 12 13">Belongs to the DHBP synthase family.</text>
</comment>
<dbReference type="HAMAP" id="MF_00180">
    <property type="entry name" value="RibB"/>
    <property type="match status" value="1"/>
</dbReference>
<dbReference type="GO" id="GO:0009231">
    <property type="term" value="P:riboflavin biosynthetic process"/>
    <property type="evidence" value="ECO:0007669"/>
    <property type="project" value="UniProtKB-UniRule"/>
</dbReference>
<feature type="site" description="Essential for catalytic activity" evidence="12">
    <location>
        <position position="136"/>
    </location>
</feature>
<feature type="binding site" evidence="12">
    <location>
        <position position="38"/>
    </location>
    <ligand>
        <name>Mg(2+)</name>
        <dbReference type="ChEBI" id="CHEBI:18420"/>
        <label>1</label>
    </ligand>
</feature>
<feature type="binding site" evidence="12">
    <location>
        <begin position="150"/>
        <end position="154"/>
    </location>
    <ligand>
        <name>D-ribulose 5-phosphate</name>
        <dbReference type="ChEBI" id="CHEBI:58121"/>
    </ligand>
</feature>
<evidence type="ECO:0000256" key="6">
    <source>
        <dbReference type="ARBA" id="ARBA00022619"/>
    </source>
</evidence>
<evidence type="ECO:0000256" key="7">
    <source>
        <dbReference type="ARBA" id="ARBA00022723"/>
    </source>
</evidence>
<keyword evidence="7 12" id="KW-0479">Metal-binding</keyword>
<dbReference type="GO" id="GO:0000287">
    <property type="term" value="F:magnesium ion binding"/>
    <property type="evidence" value="ECO:0007669"/>
    <property type="project" value="UniProtKB-UniRule"/>
</dbReference>
<dbReference type="SUPFAM" id="SSF55821">
    <property type="entry name" value="YrdC/RibB"/>
    <property type="match status" value="1"/>
</dbReference>
<sequence length="213" mass="23043">MNQSILSAFGTPQERVEKAIEAFKQGNGVLVLDDEDRENEGDLIFPAQTIEPAQMAKLIRYGSGIVCLCLSDEICQQLDLPPMVQNNTSVNKTAFTVTIEAAEGVSTGVSAADRVTTIKAAVADNAKPQDLHRPGHIFPLRAAEGGVLKRRGHTEASVDLAVLAGYKPAAVICEITNDDGTMARTPEIIKFAKEFGYPVMTIEDLVQYRLAQK</sequence>
<dbReference type="GO" id="GO:0008686">
    <property type="term" value="F:3,4-dihydroxy-2-butanone-4-phosphate synthase activity"/>
    <property type="evidence" value="ECO:0007669"/>
    <property type="project" value="UniProtKB-UniRule"/>
</dbReference>
<feature type="binding site" evidence="12">
    <location>
        <position position="42"/>
    </location>
    <ligand>
        <name>D-ribulose 5-phosphate</name>
        <dbReference type="ChEBI" id="CHEBI:58121"/>
    </ligand>
</feature>
<dbReference type="Gene3D" id="3.90.870.10">
    <property type="entry name" value="DHBP synthase"/>
    <property type="match status" value="1"/>
</dbReference>
<evidence type="ECO:0000313" key="14">
    <source>
        <dbReference type="EMBL" id="SUB23327.1"/>
    </source>
</evidence>
<dbReference type="UniPathway" id="UPA00275">
    <property type="reaction ID" value="UER00399"/>
</dbReference>
<reference evidence="14 15" key="1">
    <citation type="submission" date="2018-06" db="EMBL/GenBank/DDBJ databases">
        <authorList>
            <consortium name="Pathogen Informatics"/>
            <person name="Doyle S."/>
        </authorList>
    </citation>
    <scope>NUCLEOTIDE SEQUENCE [LARGE SCALE GENOMIC DNA]</scope>
    <source>
        <strain evidence="15">NCTC 11297</strain>
    </source>
</reference>
<gene>
    <name evidence="12 14" type="primary">ribB</name>
    <name evidence="14" type="ORF">NCTC11297_00327</name>
</gene>
<protein>
    <recommendedName>
        <fullName evidence="5 12">3,4-dihydroxy-2-butanone 4-phosphate synthase</fullName>
        <shortName evidence="12 13">DHBP synthase</shortName>
        <ecNumber evidence="4 12">4.1.99.12</ecNumber>
    </recommendedName>
</protein>
<keyword evidence="6 12" id="KW-0686">Riboflavin biosynthesis</keyword>
<evidence type="ECO:0000256" key="12">
    <source>
        <dbReference type="HAMAP-Rule" id="MF_00180"/>
    </source>
</evidence>
<keyword evidence="9 12" id="KW-0464">Manganese</keyword>
<comment type="function">
    <text evidence="1 12 13">Catalyzes the conversion of D-ribulose 5-phosphate to formate and 3,4-dihydroxy-2-butanone 4-phosphate.</text>
</comment>
<dbReference type="Pfam" id="PF00926">
    <property type="entry name" value="DHBP_synthase"/>
    <property type="match status" value="1"/>
</dbReference>
<dbReference type="PANTHER" id="PTHR21327:SF38">
    <property type="entry name" value="3,4-DIHYDROXY-2-BUTANONE 4-PHOSPHATE SYNTHASE"/>
    <property type="match status" value="1"/>
</dbReference>
<evidence type="ECO:0000256" key="5">
    <source>
        <dbReference type="ARBA" id="ARBA00018836"/>
    </source>
</evidence>
<dbReference type="InterPro" id="IPR000422">
    <property type="entry name" value="DHBP_synthase_RibB"/>
</dbReference>
<evidence type="ECO:0000256" key="13">
    <source>
        <dbReference type="RuleBase" id="RU003843"/>
    </source>
</evidence>
<dbReference type="GO" id="GO:0005829">
    <property type="term" value="C:cytosol"/>
    <property type="evidence" value="ECO:0007669"/>
    <property type="project" value="TreeGrafter"/>
</dbReference>
<evidence type="ECO:0000313" key="15">
    <source>
        <dbReference type="Proteomes" id="UP000255098"/>
    </source>
</evidence>
<dbReference type="PANTHER" id="PTHR21327">
    <property type="entry name" value="GTP CYCLOHYDROLASE II-RELATED"/>
    <property type="match status" value="1"/>
</dbReference>
<evidence type="ECO:0000256" key="9">
    <source>
        <dbReference type="ARBA" id="ARBA00023211"/>
    </source>
</evidence>
<proteinExistence type="inferred from homology"/>
<evidence type="ECO:0000256" key="2">
    <source>
        <dbReference type="ARBA" id="ARBA00004904"/>
    </source>
</evidence>
<keyword evidence="15" id="KW-1185">Reference proteome</keyword>